<keyword evidence="4" id="KW-0564">Palmitate</keyword>
<gene>
    <name evidence="10" type="ORF">EDD74_10272</name>
    <name evidence="9" type="ORF">FAEUMB_18480</name>
</gene>
<evidence type="ECO:0000256" key="5">
    <source>
        <dbReference type="ARBA" id="ARBA00023288"/>
    </source>
</evidence>
<dbReference type="PIRSF" id="PIRSF002854">
    <property type="entry name" value="MetQ"/>
    <property type="match status" value="1"/>
</dbReference>
<dbReference type="EMBL" id="BHEO01000008">
    <property type="protein sequence ID" value="GBU05307.1"/>
    <property type="molecule type" value="Genomic_DNA"/>
</dbReference>
<keyword evidence="3" id="KW-0472">Membrane</keyword>
<dbReference type="PANTHER" id="PTHR30429:SF0">
    <property type="entry name" value="METHIONINE-BINDING LIPOPROTEIN METQ"/>
    <property type="match status" value="1"/>
</dbReference>
<evidence type="ECO:0000256" key="2">
    <source>
        <dbReference type="ARBA" id="ARBA00022729"/>
    </source>
</evidence>
<comment type="similarity">
    <text evidence="6">Belongs to the nlpA lipoprotein family.</text>
</comment>
<evidence type="ECO:0000256" key="4">
    <source>
        <dbReference type="ARBA" id="ARBA00023139"/>
    </source>
</evidence>
<dbReference type="Proteomes" id="UP000294613">
    <property type="component" value="Unassembled WGS sequence"/>
</dbReference>
<evidence type="ECO:0000256" key="8">
    <source>
        <dbReference type="SAM" id="SignalP"/>
    </source>
</evidence>
<dbReference type="PROSITE" id="PS51257">
    <property type="entry name" value="PROKAR_LIPOPROTEIN"/>
    <property type="match status" value="1"/>
</dbReference>
<keyword evidence="2 8" id="KW-0732">Signal</keyword>
<comment type="caution">
    <text evidence="10">The sequence shown here is derived from an EMBL/GenBank/DDBJ whole genome shotgun (WGS) entry which is preliminary data.</text>
</comment>
<dbReference type="Proteomes" id="UP000702954">
    <property type="component" value="Unassembled WGS sequence"/>
</dbReference>
<dbReference type="RefSeq" id="WP_116441769.1">
    <property type="nucleotide sequence ID" value="NZ_BHEO01000008.1"/>
</dbReference>
<evidence type="ECO:0000313" key="12">
    <source>
        <dbReference type="Proteomes" id="UP000702954"/>
    </source>
</evidence>
<feature type="lipid moiety-binding region" description="S-diacylglycerol cysteine" evidence="7">
    <location>
        <position position="25"/>
    </location>
</feature>
<sequence length="276" mass="29990">MKNRNAKRILAAGAAAVLAVGLTACGGKENKADDKTITVAASPTPHAEILEAAKDLLKEKGYTLEIKEFDDYPQQNVVVDEGEFDANYFQHQPYLDNFNEEKGSDLVSAAKIHYEPLGIYPGASKDLENIKDGAKIAVPNDATNEARALLLLEENGIITLKEDAGLNATKKDVEENPHNIEIVELDAAQIARVVEELDFVVLNGNYALDAGFNVQTDAIAKEEADSEAAQTYANIIAVKKENKDSEKIKALVEVLQSEEIGKFITDTYEGAVVPMK</sequence>
<evidence type="ECO:0000256" key="1">
    <source>
        <dbReference type="ARBA" id="ARBA00004635"/>
    </source>
</evidence>
<evidence type="ECO:0000256" key="6">
    <source>
        <dbReference type="PIRNR" id="PIRNR002854"/>
    </source>
</evidence>
<name>A0A4R3JRX5_9FIRM</name>
<reference evidence="10 11" key="2">
    <citation type="submission" date="2019-03" db="EMBL/GenBank/DDBJ databases">
        <title>Genomic Encyclopedia of Type Strains, Phase IV (KMG-IV): sequencing the most valuable type-strain genomes for metagenomic binning, comparative biology and taxonomic classification.</title>
        <authorList>
            <person name="Goeker M."/>
        </authorList>
    </citation>
    <scope>NUCLEOTIDE SEQUENCE [LARGE SCALE GENOMIC DNA]</scope>
    <source>
        <strain evidence="10 11">DSM 103426</strain>
    </source>
</reference>
<dbReference type="EMBL" id="SLZV01000002">
    <property type="protein sequence ID" value="TCS69905.1"/>
    <property type="molecule type" value="Genomic_DNA"/>
</dbReference>
<comment type="subcellular location">
    <subcellularLocation>
        <location evidence="1">Membrane</location>
        <topology evidence="1">Lipid-anchor</topology>
    </subcellularLocation>
</comment>
<feature type="chain" id="PRO_5038706985" description="Lipoprotein" evidence="8">
    <location>
        <begin position="25"/>
        <end position="276"/>
    </location>
</feature>
<dbReference type="Gene3D" id="3.40.190.10">
    <property type="entry name" value="Periplasmic binding protein-like II"/>
    <property type="match status" value="2"/>
</dbReference>
<organism evidence="10 11">
    <name type="scientific">Faecalimonas umbilicata</name>
    <dbReference type="NCBI Taxonomy" id="1912855"/>
    <lineage>
        <taxon>Bacteria</taxon>
        <taxon>Bacillati</taxon>
        <taxon>Bacillota</taxon>
        <taxon>Clostridia</taxon>
        <taxon>Lachnospirales</taxon>
        <taxon>Lachnospiraceae</taxon>
        <taxon>Faecalimonas</taxon>
    </lineage>
</organism>
<evidence type="ECO:0000313" key="10">
    <source>
        <dbReference type="EMBL" id="TCS69905.1"/>
    </source>
</evidence>
<keyword evidence="5 6" id="KW-0449">Lipoprotein</keyword>
<evidence type="ECO:0000313" key="9">
    <source>
        <dbReference type="EMBL" id="GBU05307.1"/>
    </source>
</evidence>
<evidence type="ECO:0000256" key="3">
    <source>
        <dbReference type="ARBA" id="ARBA00023136"/>
    </source>
</evidence>
<evidence type="ECO:0000313" key="11">
    <source>
        <dbReference type="Proteomes" id="UP000294613"/>
    </source>
</evidence>
<accession>A0A4R3JRX5</accession>
<reference evidence="9 12" key="1">
    <citation type="journal article" date="2018" name="Int. J. Syst. Evol. Microbiol.">
        <title>Draft Genome Sequence of Faecalimonas umbilicata JCM 30896T, an Acetate-Producing Bacterium Isolated from Human Feces.</title>
        <authorList>
            <person name="Sakamoto M."/>
            <person name="Ikeyama N."/>
            <person name="Yuki M."/>
            <person name="Ohkuma M."/>
        </authorList>
    </citation>
    <scope>NUCLEOTIDE SEQUENCE [LARGE SCALE GENOMIC DNA]</scope>
    <source>
        <strain evidence="9 12">EGH7</strain>
    </source>
</reference>
<dbReference type="GO" id="GO:0016020">
    <property type="term" value="C:membrane"/>
    <property type="evidence" value="ECO:0007669"/>
    <property type="project" value="UniProtKB-SubCell"/>
</dbReference>
<dbReference type="CDD" id="cd13597">
    <property type="entry name" value="PBP2_lipoprotein_Tp32"/>
    <property type="match status" value="1"/>
</dbReference>
<protein>
    <recommendedName>
        <fullName evidence="6">Lipoprotein</fullName>
    </recommendedName>
</protein>
<dbReference type="InterPro" id="IPR004872">
    <property type="entry name" value="Lipoprotein_NlpA"/>
</dbReference>
<feature type="signal peptide" evidence="8">
    <location>
        <begin position="1"/>
        <end position="24"/>
    </location>
</feature>
<keyword evidence="12" id="KW-1185">Reference proteome</keyword>
<dbReference type="SUPFAM" id="SSF53850">
    <property type="entry name" value="Periplasmic binding protein-like II"/>
    <property type="match status" value="1"/>
</dbReference>
<proteinExistence type="inferred from homology"/>
<evidence type="ECO:0000256" key="7">
    <source>
        <dbReference type="PIRSR" id="PIRSR002854-1"/>
    </source>
</evidence>
<dbReference type="PANTHER" id="PTHR30429">
    <property type="entry name" value="D-METHIONINE-BINDING LIPOPROTEIN METQ"/>
    <property type="match status" value="1"/>
</dbReference>
<dbReference type="Pfam" id="PF03180">
    <property type="entry name" value="Lipoprotein_9"/>
    <property type="match status" value="1"/>
</dbReference>
<dbReference type="AlphaFoldDB" id="A0A4R3JRX5"/>